<dbReference type="Proteomes" id="UP000263900">
    <property type="component" value="Chromosome"/>
</dbReference>
<dbReference type="Gene3D" id="3.90.550.10">
    <property type="entry name" value="Spore Coat Polysaccharide Biosynthesis Protein SpsA, Chain A"/>
    <property type="match status" value="1"/>
</dbReference>
<evidence type="ECO:0008006" key="3">
    <source>
        <dbReference type="Google" id="ProtNLM"/>
    </source>
</evidence>
<dbReference type="InterPro" id="IPR029044">
    <property type="entry name" value="Nucleotide-diphossugar_trans"/>
</dbReference>
<accession>A0A3B7MHE1</accession>
<proteinExistence type="predicted"/>
<sequence>MGNMVALARQLYKNHDLSIIFPPRIKRKTIMKIAFTTCTNSWVPFARVVGKTLLEHNPDYQYYICITDKKEADMDPFYEGFNIVPCDQIGMEGLDDMVLRYGINIKNALKPFYLEYFSKKFPEAEHIFFIDPDMMIFDKLTEIERLHRESDILIFPHLLKPQPFDGKHPNEISYLSTGTYNLGLISIKVNENTMRFIEWWRERLREYCYFDWKAGLFSDQKWINLAPVFFDKVANVKHPGYNIGYWNLHERTCTRENGKVMVNKEFPLVIYHFSNINIRNHKLFDTQQNRYTEADVPLLMELFEQYRSLSLAEGYEKTIGKPCYYAQVHAAYHRAESRKTLKGRIKLWVKANFPKSFRAKLKKTMSGFMEG</sequence>
<dbReference type="EMBL" id="CP032157">
    <property type="protein sequence ID" value="AXY73824.1"/>
    <property type="molecule type" value="Genomic_DNA"/>
</dbReference>
<dbReference type="KEGG" id="pseg:D3H65_07455"/>
<dbReference type="OrthoDB" id="186344at2"/>
<gene>
    <name evidence="1" type="ORF">D3H65_07455</name>
</gene>
<keyword evidence="2" id="KW-1185">Reference proteome</keyword>
<protein>
    <recommendedName>
        <fullName evidence="3">Glycosyl transferase</fullName>
    </recommendedName>
</protein>
<name>A0A3B7MHE1_9BACT</name>
<dbReference type="SUPFAM" id="SSF53448">
    <property type="entry name" value="Nucleotide-diphospho-sugar transferases"/>
    <property type="match status" value="1"/>
</dbReference>
<reference evidence="1 2" key="1">
    <citation type="submission" date="2018-09" db="EMBL/GenBank/DDBJ databases">
        <title>Genome sequencing of strain 6GH32-13.</title>
        <authorList>
            <person name="Weon H.-Y."/>
            <person name="Heo J."/>
            <person name="Kwon S.-W."/>
        </authorList>
    </citation>
    <scope>NUCLEOTIDE SEQUENCE [LARGE SCALE GENOMIC DNA]</scope>
    <source>
        <strain evidence="1 2">5GH32-13</strain>
    </source>
</reference>
<evidence type="ECO:0000313" key="1">
    <source>
        <dbReference type="EMBL" id="AXY73824.1"/>
    </source>
</evidence>
<evidence type="ECO:0000313" key="2">
    <source>
        <dbReference type="Proteomes" id="UP000263900"/>
    </source>
</evidence>
<dbReference type="AlphaFoldDB" id="A0A3B7MHE1"/>
<organism evidence="1 2">
    <name type="scientific">Paraflavitalea soli</name>
    <dbReference type="NCBI Taxonomy" id="2315862"/>
    <lineage>
        <taxon>Bacteria</taxon>
        <taxon>Pseudomonadati</taxon>
        <taxon>Bacteroidota</taxon>
        <taxon>Chitinophagia</taxon>
        <taxon>Chitinophagales</taxon>
        <taxon>Chitinophagaceae</taxon>
        <taxon>Paraflavitalea</taxon>
    </lineage>
</organism>